<evidence type="ECO:0000313" key="3">
    <source>
        <dbReference type="EMBL" id="QZA10085.1"/>
    </source>
</evidence>
<dbReference type="Proteomes" id="UP000825008">
    <property type="component" value="Chromosome"/>
</dbReference>
<dbReference type="EMBL" id="CP080997">
    <property type="protein sequence ID" value="QZA10085.1"/>
    <property type="molecule type" value="Genomic_DNA"/>
</dbReference>
<feature type="transmembrane region" description="Helical" evidence="1">
    <location>
        <begin position="112"/>
        <end position="130"/>
    </location>
</feature>
<keyword evidence="1" id="KW-1133">Transmembrane helix</keyword>
<evidence type="ECO:0000256" key="1">
    <source>
        <dbReference type="SAM" id="Phobius"/>
    </source>
</evidence>
<feature type="transmembrane region" description="Helical" evidence="1">
    <location>
        <begin position="26"/>
        <end position="43"/>
    </location>
</feature>
<dbReference type="AlphaFoldDB" id="A0A9X7ZIJ3"/>
<gene>
    <name evidence="3" type="ORF">K3U94_11285</name>
</gene>
<keyword evidence="1" id="KW-0472">Membrane</keyword>
<protein>
    <submittedName>
        <fullName evidence="3">DUF4129 domain-containing protein</fullName>
    </submittedName>
</protein>
<keyword evidence="1" id="KW-0812">Transmembrane</keyword>
<evidence type="ECO:0000313" key="4">
    <source>
        <dbReference type="Proteomes" id="UP000825008"/>
    </source>
</evidence>
<name>A0A9X7ZIJ3_9MYCO</name>
<feature type="domain" description="Protein-glutamine gamma-glutamyltransferase-like C-terminal" evidence="2">
    <location>
        <begin position="248"/>
        <end position="318"/>
    </location>
</feature>
<evidence type="ECO:0000259" key="2">
    <source>
        <dbReference type="Pfam" id="PF13559"/>
    </source>
</evidence>
<dbReference type="InterPro" id="IPR025403">
    <property type="entry name" value="TgpA-like_C"/>
</dbReference>
<feature type="transmembrane region" description="Helical" evidence="1">
    <location>
        <begin position="175"/>
        <end position="195"/>
    </location>
</feature>
<dbReference type="Pfam" id="PF13559">
    <property type="entry name" value="DUF4129"/>
    <property type="match status" value="1"/>
</dbReference>
<feature type="transmembrane region" description="Helical" evidence="1">
    <location>
        <begin position="63"/>
        <end position="81"/>
    </location>
</feature>
<sequence length="328" mass="33966">MPWRRRETQMTGVPVTAGSDRTTVRVIALIVLLFAAGAAIRGYVPGAPPEPHRTSDPGTVQPIVLAALLTVSGAIIAAAVVHRARHHPARVGSIGQLSLTAGAGRGPAWRRVLIVVAALALWLLTIVVLAKLGGGHRFEIPAEVPGLGEAPPGSPDAAAPPSRAVPGGPAGGASAYLLAVAALLLALIATAVVAARTRRPDPRPPVTIAIPAEAEVSSAGENLARAAELGLARVVDRSREPRAAIIACYAVMESHLGAVPDVAPRACDTPTEVLARAVEHHALPAENAAQLVALFTEARFSSHLMTERHRADAVAALRLVLDELRNPR</sequence>
<reference evidence="3" key="1">
    <citation type="submission" date="2021-08" db="EMBL/GenBank/DDBJ databases">
        <title>Whole genome sequencing of non-tuberculosis mycobacteria type-strains.</title>
        <authorList>
            <person name="Igarashi Y."/>
            <person name="Osugi A."/>
            <person name="Mitarai S."/>
        </authorList>
    </citation>
    <scope>NUCLEOTIDE SEQUENCE</scope>
    <source>
        <strain evidence="3">JCM 30995</strain>
    </source>
</reference>
<dbReference type="KEGG" id="mher:K3U94_11285"/>
<proteinExistence type="predicted"/>
<accession>A0A9X7ZIJ3</accession>
<organism evidence="3 4">
    <name type="scientific">Mycolicibacter heraklionensis</name>
    <dbReference type="NCBI Taxonomy" id="512402"/>
    <lineage>
        <taxon>Bacteria</taxon>
        <taxon>Bacillati</taxon>
        <taxon>Actinomycetota</taxon>
        <taxon>Actinomycetes</taxon>
        <taxon>Mycobacteriales</taxon>
        <taxon>Mycobacteriaceae</taxon>
        <taxon>Mycolicibacter</taxon>
    </lineage>
</organism>